<dbReference type="InterPro" id="IPR001761">
    <property type="entry name" value="Peripla_BP/Lac1_sug-bd_dom"/>
</dbReference>
<dbReference type="AlphaFoldDB" id="A0A1T4XTL8"/>
<protein>
    <submittedName>
        <fullName evidence="5">Transcriptional regulator, LacI family</fullName>
    </submittedName>
</protein>
<dbReference type="Proteomes" id="UP000190105">
    <property type="component" value="Unassembled WGS sequence"/>
</dbReference>
<dbReference type="Pfam" id="PF00356">
    <property type="entry name" value="LacI"/>
    <property type="match status" value="1"/>
</dbReference>
<dbReference type="PANTHER" id="PTHR30146:SF109">
    <property type="entry name" value="HTH-TYPE TRANSCRIPTIONAL REGULATOR GALS"/>
    <property type="match status" value="1"/>
</dbReference>
<feature type="domain" description="HTH lacI-type" evidence="4">
    <location>
        <begin position="14"/>
        <end position="70"/>
    </location>
</feature>
<keyword evidence="1" id="KW-0805">Transcription regulation</keyword>
<keyword evidence="3" id="KW-0804">Transcription</keyword>
<evidence type="ECO:0000256" key="3">
    <source>
        <dbReference type="ARBA" id="ARBA00023163"/>
    </source>
</evidence>
<dbReference type="Pfam" id="PF00532">
    <property type="entry name" value="Peripla_BP_1"/>
    <property type="match status" value="1"/>
</dbReference>
<dbReference type="CDD" id="cd01392">
    <property type="entry name" value="HTH_LacI"/>
    <property type="match status" value="1"/>
</dbReference>
<evidence type="ECO:0000313" key="5">
    <source>
        <dbReference type="EMBL" id="SKA92864.1"/>
    </source>
</evidence>
<dbReference type="STRING" id="1147123.SAMN05443428_1139"/>
<dbReference type="OrthoDB" id="9775106at2"/>
<sequence>MTVIKNVTKFNKSVTSKDVAKLAGVSQSSVSRVFNPNSERSVKPEIREKILKAANELGYKPNFIARSMISKRTGIVGLVVGGPIGPFYNKVILNIVVQLQIKGYQCLIFSLDSEHHIDEILEKVLQYQVDGLIITSAALSNDIIKLCIENKTPLILFNRVIKNLDISSVYCDHNEAGRMVGEFFANLGFKNIVNITYKKNTTMTAERKTGFYNALYERGINNILEISSDYTYDSGYKAAVELLKKKRPEAVFCSSDLIAMGFMDAARYEFGLNIPEDISIVGFDDIEMASWHSYNLTTVSQPVQTLAHSTVEVLIRLIEEGLDKPIYKKINTNLIIRGTTKKL</sequence>
<gene>
    <name evidence="5" type="ORF">SAMN05443428_1139</name>
</gene>
<dbReference type="PROSITE" id="PS50932">
    <property type="entry name" value="HTH_LACI_2"/>
    <property type="match status" value="1"/>
</dbReference>
<dbReference type="PANTHER" id="PTHR30146">
    <property type="entry name" value="LACI-RELATED TRANSCRIPTIONAL REPRESSOR"/>
    <property type="match status" value="1"/>
</dbReference>
<dbReference type="SUPFAM" id="SSF53822">
    <property type="entry name" value="Periplasmic binding protein-like I"/>
    <property type="match status" value="1"/>
</dbReference>
<keyword evidence="6" id="KW-1185">Reference proteome</keyword>
<evidence type="ECO:0000256" key="2">
    <source>
        <dbReference type="ARBA" id="ARBA00023125"/>
    </source>
</evidence>
<keyword evidence="2" id="KW-0238">DNA-binding</keyword>
<evidence type="ECO:0000259" key="4">
    <source>
        <dbReference type="PROSITE" id="PS50932"/>
    </source>
</evidence>
<accession>A0A1T4XTL8</accession>
<organism evidence="5 6">
    <name type="scientific">Caloramator quimbayensis</name>
    <dbReference type="NCBI Taxonomy" id="1147123"/>
    <lineage>
        <taxon>Bacteria</taxon>
        <taxon>Bacillati</taxon>
        <taxon>Bacillota</taxon>
        <taxon>Clostridia</taxon>
        <taxon>Eubacteriales</taxon>
        <taxon>Clostridiaceae</taxon>
        <taxon>Caloramator</taxon>
    </lineage>
</organism>
<name>A0A1T4XTL8_9CLOT</name>
<dbReference type="InterPro" id="IPR028082">
    <property type="entry name" value="Peripla_BP_I"/>
</dbReference>
<proteinExistence type="predicted"/>
<dbReference type="Gene3D" id="1.10.260.40">
    <property type="entry name" value="lambda repressor-like DNA-binding domains"/>
    <property type="match status" value="1"/>
</dbReference>
<dbReference type="EMBL" id="FUYH01000013">
    <property type="protein sequence ID" value="SKA92864.1"/>
    <property type="molecule type" value="Genomic_DNA"/>
</dbReference>
<dbReference type="InterPro" id="IPR010982">
    <property type="entry name" value="Lambda_DNA-bd_dom_sf"/>
</dbReference>
<dbReference type="GO" id="GO:0003700">
    <property type="term" value="F:DNA-binding transcription factor activity"/>
    <property type="evidence" value="ECO:0007669"/>
    <property type="project" value="TreeGrafter"/>
</dbReference>
<evidence type="ECO:0000313" key="6">
    <source>
        <dbReference type="Proteomes" id="UP000190105"/>
    </source>
</evidence>
<reference evidence="6" key="1">
    <citation type="submission" date="2017-02" db="EMBL/GenBank/DDBJ databases">
        <authorList>
            <person name="Varghese N."/>
            <person name="Submissions S."/>
        </authorList>
    </citation>
    <scope>NUCLEOTIDE SEQUENCE [LARGE SCALE GENOMIC DNA]</scope>
    <source>
        <strain evidence="6">USBA 833</strain>
    </source>
</reference>
<dbReference type="CDD" id="cd06278">
    <property type="entry name" value="PBP1_LacI-like"/>
    <property type="match status" value="1"/>
</dbReference>
<dbReference type="GO" id="GO:0000976">
    <property type="term" value="F:transcription cis-regulatory region binding"/>
    <property type="evidence" value="ECO:0007669"/>
    <property type="project" value="TreeGrafter"/>
</dbReference>
<evidence type="ECO:0000256" key="1">
    <source>
        <dbReference type="ARBA" id="ARBA00023015"/>
    </source>
</evidence>
<dbReference type="SMART" id="SM00354">
    <property type="entry name" value="HTH_LACI"/>
    <property type="match status" value="1"/>
</dbReference>
<dbReference type="SUPFAM" id="SSF47413">
    <property type="entry name" value="lambda repressor-like DNA-binding domains"/>
    <property type="match status" value="1"/>
</dbReference>
<dbReference type="Gene3D" id="3.40.50.2300">
    <property type="match status" value="2"/>
</dbReference>
<dbReference type="RefSeq" id="WP_078696861.1">
    <property type="nucleotide sequence ID" value="NZ_FUYH01000013.1"/>
</dbReference>
<dbReference type="InterPro" id="IPR000843">
    <property type="entry name" value="HTH_LacI"/>
</dbReference>